<dbReference type="FunFam" id="3.40.1170.10:FF:000001">
    <property type="entry name" value="DNA mismatch repair protein MutS"/>
    <property type="match status" value="1"/>
</dbReference>
<dbReference type="AlphaFoldDB" id="A0A382YH31"/>
<evidence type="ECO:0008006" key="9">
    <source>
        <dbReference type="Google" id="ProtNLM"/>
    </source>
</evidence>
<dbReference type="Gene3D" id="3.40.1170.10">
    <property type="entry name" value="DNA repair protein MutS, domain I"/>
    <property type="match status" value="1"/>
</dbReference>
<keyword evidence="1" id="KW-0547">Nucleotide-binding</keyword>
<proteinExistence type="predicted"/>
<feature type="domain" description="DNA mismatch repair protein MutS-like N-terminal" evidence="6">
    <location>
        <begin position="1"/>
        <end position="108"/>
    </location>
</feature>
<dbReference type="InterPro" id="IPR045076">
    <property type="entry name" value="MutS"/>
</dbReference>
<protein>
    <recommendedName>
        <fullName evidence="9">DNA mismatch repair protein MutS-like N-terminal domain-containing protein</fullName>
    </recommendedName>
</protein>
<evidence type="ECO:0000313" key="8">
    <source>
        <dbReference type="EMBL" id="SVD82524.1"/>
    </source>
</evidence>
<dbReference type="GO" id="GO:0006298">
    <property type="term" value="P:mismatch repair"/>
    <property type="evidence" value="ECO:0007669"/>
    <property type="project" value="InterPro"/>
</dbReference>
<dbReference type="PANTHER" id="PTHR11361">
    <property type="entry name" value="DNA MISMATCH REPAIR PROTEIN MUTS FAMILY MEMBER"/>
    <property type="match status" value="1"/>
</dbReference>
<dbReference type="EMBL" id="UINC01175741">
    <property type="protein sequence ID" value="SVD82524.1"/>
    <property type="molecule type" value="Genomic_DNA"/>
</dbReference>
<dbReference type="GO" id="GO:0005829">
    <property type="term" value="C:cytosol"/>
    <property type="evidence" value="ECO:0007669"/>
    <property type="project" value="TreeGrafter"/>
</dbReference>
<feature type="non-terminal residue" evidence="8">
    <location>
        <position position="188"/>
    </location>
</feature>
<dbReference type="SUPFAM" id="SSF55271">
    <property type="entry name" value="DNA repair protein MutS, domain I"/>
    <property type="match status" value="1"/>
</dbReference>
<dbReference type="Pfam" id="PF05188">
    <property type="entry name" value="MutS_II"/>
    <property type="match status" value="1"/>
</dbReference>
<dbReference type="Gene3D" id="3.30.420.110">
    <property type="entry name" value="MutS, connector domain"/>
    <property type="match status" value="1"/>
</dbReference>
<evidence type="ECO:0000259" key="7">
    <source>
        <dbReference type="Pfam" id="PF05188"/>
    </source>
</evidence>
<feature type="domain" description="DNA mismatch repair protein MutS connector" evidence="7">
    <location>
        <begin position="118"/>
        <end position="173"/>
    </location>
</feature>
<dbReference type="SUPFAM" id="SSF53150">
    <property type="entry name" value="DNA repair protein MutS, domain II"/>
    <property type="match status" value="1"/>
</dbReference>
<dbReference type="GO" id="GO:0030983">
    <property type="term" value="F:mismatched DNA binding"/>
    <property type="evidence" value="ECO:0007669"/>
    <property type="project" value="InterPro"/>
</dbReference>
<keyword evidence="2" id="KW-0227">DNA damage</keyword>
<dbReference type="InterPro" id="IPR007860">
    <property type="entry name" value="DNA_mmatch_repair_MutS_con_dom"/>
</dbReference>
<name>A0A382YH31_9ZZZZ</name>
<sequence length="188" mass="21283">MKQFWEAKKAHPDSIMLFRMGDFYETFDDDAKLASEILGIALTKRANGAASTVPLAGFPYHALDQHLHKLLKAGHRVAICEQVEDPKLAKGIVKREVVEVLSPGTALSNRYLDEKENNYLCAIVLENRKCGIAVLDHSTGEFHTCIRDQSEMLTIIQQFQVNEVIIPEDQEKDLRMLFHGDDIFTTKI</sequence>
<reference evidence="8" key="1">
    <citation type="submission" date="2018-05" db="EMBL/GenBank/DDBJ databases">
        <authorList>
            <person name="Lanie J.A."/>
            <person name="Ng W.-L."/>
            <person name="Kazmierczak K.M."/>
            <person name="Andrzejewski T.M."/>
            <person name="Davidsen T.M."/>
            <person name="Wayne K.J."/>
            <person name="Tettelin H."/>
            <person name="Glass J.I."/>
            <person name="Rusch D."/>
            <person name="Podicherti R."/>
            <person name="Tsui H.-C.T."/>
            <person name="Winkler M.E."/>
        </authorList>
    </citation>
    <scope>NUCLEOTIDE SEQUENCE</scope>
</reference>
<dbReference type="InterPro" id="IPR007695">
    <property type="entry name" value="DNA_mismatch_repair_MutS-lik_N"/>
</dbReference>
<dbReference type="PANTHER" id="PTHR11361:SF34">
    <property type="entry name" value="DNA MISMATCH REPAIR PROTEIN MSH1, MITOCHONDRIAL"/>
    <property type="match status" value="1"/>
</dbReference>
<organism evidence="8">
    <name type="scientific">marine metagenome</name>
    <dbReference type="NCBI Taxonomy" id="408172"/>
    <lineage>
        <taxon>unclassified sequences</taxon>
        <taxon>metagenomes</taxon>
        <taxon>ecological metagenomes</taxon>
    </lineage>
</organism>
<accession>A0A382YH31</accession>
<evidence type="ECO:0000256" key="2">
    <source>
        <dbReference type="ARBA" id="ARBA00022763"/>
    </source>
</evidence>
<dbReference type="InterPro" id="IPR016151">
    <property type="entry name" value="DNA_mismatch_repair_MutS_N"/>
</dbReference>
<gene>
    <name evidence="8" type="ORF">METZ01_LOCUS435378</name>
</gene>
<keyword evidence="3" id="KW-0067">ATP-binding</keyword>
<keyword evidence="5" id="KW-0234">DNA repair</keyword>
<dbReference type="GO" id="GO:0140664">
    <property type="term" value="F:ATP-dependent DNA damage sensor activity"/>
    <property type="evidence" value="ECO:0007669"/>
    <property type="project" value="InterPro"/>
</dbReference>
<dbReference type="InterPro" id="IPR036678">
    <property type="entry name" value="MutS_con_dom_sf"/>
</dbReference>
<keyword evidence="4" id="KW-0238">DNA-binding</keyword>
<evidence type="ECO:0000256" key="1">
    <source>
        <dbReference type="ARBA" id="ARBA00022741"/>
    </source>
</evidence>
<evidence type="ECO:0000256" key="5">
    <source>
        <dbReference type="ARBA" id="ARBA00023204"/>
    </source>
</evidence>
<evidence type="ECO:0000256" key="3">
    <source>
        <dbReference type="ARBA" id="ARBA00022840"/>
    </source>
</evidence>
<evidence type="ECO:0000256" key="4">
    <source>
        <dbReference type="ARBA" id="ARBA00023125"/>
    </source>
</evidence>
<dbReference type="GO" id="GO:0005524">
    <property type="term" value="F:ATP binding"/>
    <property type="evidence" value="ECO:0007669"/>
    <property type="project" value="UniProtKB-KW"/>
</dbReference>
<evidence type="ECO:0000259" key="6">
    <source>
        <dbReference type="Pfam" id="PF01624"/>
    </source>
</evidence>
<dbReference type="Pfam" id="PF01624">
    <property type="entry name" value="MutS_I"/>
    <property type="match status" value="1"/>
</dbReference>